<dbReference type="EMBL" id="LS974623">
    <property type="protein sequence ID" value="CAG7900985.1"/>
    <property type="molecule type" value="Genomic_DNA"/>
</dbReference>
<feature type="non-terminal residue" evidence="2">
    <location>
        <position position="61"/>
    </location>
</feature>
<proteinExistence type="predicted"/>
<name>A0A8D9M8T4_BRACM</name>
<feature type="compositionally biased region" description="Basic and acidic residues" evidence="1">
    <location>
        <begin position="1"/>
        <end position="14"/>
    </location>
</feature>
<evidence type="ECO:0000313" key="3">
    <source>
        <dbReference type="Proteomes" id="UP000694005"/>
    </source>
</evidence>
<feature type="region of interest" description="Disordered" evidence="1">
    <location>
        <begin position="1"/>
        <end position="24"/>
    </location>
</feature>
<evidence type="ECO:0000313" key="2">
    <source>
        <dbReference type="EMBL" id="CAG7900985.1"/>
    </source>
</evidence>
<dbReference type="AlphaFoldDB" id="A0A8D9M8T4"/>
<evidence type="ECO:0000256" key="1">
    <source>
        <dbReference type="SAM" id="MobiDB-lite"/>
    </source>
</evidence>
<protein>
    <submittedName>
        <fullName evidence="2">Uncharacterized protein</fullName>
    </submittedName>
</protein>
<accession>A0A8D9M8T4</accession>
<reference evidence="2 3" key="1">
    <citation type="submission" date="2021-07" db="EMBL/GenBank/DDBJ databases">
        <authorList>
            <consortium name="Genoscope - CEA"/>
            <person name="William W."/>
        </authorList>
    </citation>
    <scope>NUCLEOTIDE SEQUENCE [LARGE SCALE GENOMIC DNA]</scope>
</reference>
<gene>
    <name evidence="2" type="ORF">BRAPAZ1V2_A07P06290.2</name>
</gene>
<organism evidence="2 3">
    <name type="scientific">Brassica campestris</name>
    <name type="common">Field mustard</name>
    <dbReference type="NCBI Taxonomy" id="3711"/>
    <lineage>
        <taxon>Eukaryota</taxon>
        <taxon>Viridiplantae</taxon>
        <taxon>Streptophyta</taxon>
        <taxon>Embryophyta</taxon>
        <taxon>Tracheophyta</taxon>
        <taxon>Spermatophyta</taxon>
        <taxon>Magnoliopsida</taxon>
        <taxon>eudicotyledons</taxon>
        <taxon>Gunneridae</taxon>
        <taxon>Pentapetalae</taxon>
        <taxon>rosids</taxon>
        <taxon>malvids</taxon>
        <taxon>Brassicales</taxon>
        <taxon>Brassicaceae</taxon>
        <taxon>Brassiceae</taxon>
        <taxon>Brassica</taxon>
    </lineage>
</organism>
<sequence>MTDDDEAKKREKEPISAGVLSSQTGTPKACTYVRKGSGELNDTNFPFPLGVADATLGDTKF</sequence>
<dbReference type="Gramene" id="A07p06290.2_BraZ1">
    <property type="protein sequence ID" value="A07p06290.2_BraZ1.CDS.1"/>
    <property type="gene ID" value="A07g06290.2_BraZ1"/>
</dbReference>
<dbReference type="Proteomes" id="UP000694005">
    <property type="component" value="Chromosome A07"/>
</dbReference>